<gene>
    <name evidence="1" type="ORF">BDK51DRAFT_48099</name>
</gene>
<accession>A0A4P9W1T5</accession>
<dbReference type="AlphaFoldDB" id="A0A4P9W1T5"/>
<sequence length="227" mass="25086">MSCQCRCPNVAPSDSAIRRLVVDIARDISLHRDRFSNVIDPPTPLLPEQLFPPRALPSRAALRLHLRSAAAEPSQSRAILSHPAWPEHSRLPPSLWACETSQTERQVLFREPRGRAASCKGARVCRPGLLRQCPTPQLWHPLQTFGRVPSSTLLLPEGHGPRPGQWHPQFFRNGLRRRANPAEAACHLSWQAPRVPGLCGSSGVSCRPVRLAEGQCFYADSDTGAVL</sequence>
<reference evidence="2" key="1">
    <citation type="journal article" date="2018" name="Nat. Microbiol.">
        <title>Leveraging single-cell genomics to expand the fungal tree of life.</title>
        <authorList>
            <person name="Ahrendt S.R."/>
            <person name="Quandt C.A."/>
            <person name="Ciobanu D."/>
            <person name="Clum A."/>
            <person name="Salamov A."/>
            <person name="Andreopoulos B."/>
            <person name="Cheng J.F."/>
            <person name="Woyke T."/>
            <person name="Pelin A."/>
            <person name="Henrissat B."/>
            <person name="Reynolds N.K."/>
            <person name="Benny G.L."/>
            <person name="Smith M.E."/>
            <person name="James T.Y."/>
            <person name="Grigoriev I.V."/>
        </authorList>
    </citation>
    <scope>NUCLEOTIDE SEQUENCE [LARGE SCALE GENOMIC DNA]</scope>
</reference>
<proteinExistence type="predicted"/>
<protein>
    <submittedName>
        <fullName evidence="1">Uncharacterized protein</fullName>
    </submittedName>
</protein>
<dbReference type="Proteomes" id="UP000269721">
    <property type="component" value="Unassembled WGS sequence"/>
</dbReference>
<keyword evidence="2" id="KW-1185">Reference proteome</keyword>
<name>A0A4P9W1T5_9FUNG</name>
<evidence type="ECO:0000313" key="1">
    <source>
        <dbReference type="EMBL" id="RKO85325.1"/>
    </source>
</evidence>
<evidence type="ECO:0000313" key="2">
    <source>
        <dbReference type="Proteomes" id="UP000269721"/>
    </source>
</evidence>
<organism evidence="1 2">
    <name type="scientific">Blyttiomyces helicus</name>
    <dbReference type="NCBI Taxonomy" id="388810"/>
    <lineage>
        <taxon>Eukaryota</taxon>
        <taxon>Fungi</taxon>
        <taxon>Fungi incertae sedis</taxon>
        <taxon>Chytridiomycota</taxon>
        <taxon>Chytridiomycota incertae sedis</taxon>
        <taxon>Chytridiomycetes</taxon>
        <taxon>Chytridiomycetes incertae sedis</taxon>
        <taxon>Blyttiomyces</taxon>
    </lineage>
</organism>
<dbReference type="EMBL" id="KZ999189">
    <property type="protein sequence ID" value="RKO85325.1"/>
    <property type="molecule type" value="Genomic_DNA"/>
</dbReference>